<organism evidence="1 2">
    <name type="scientific">Pseudocohnilembus persalinus</name>
    <name type="common">Ciliate</name>
    <dbReference type="NCBI Taxonomy" id="266149"/>
    <lineage>
        <taxon>Eukaryota</taxon>
        <taxon>Sar</taxon>
        <taxon>Alveolata</taxon>
        <taxon>Ciliophora</taxon>
        <taxon>Intramacronucleata</taxon>
        <taxon>Oligohymenophorea</taxon>
        <taxon>Scuticociliatia</taxon>
        <taxon>Philasterida</taxon>
        <taxon>Pseudocohnilembidae</taxon>
        <taxon>Pseudocohnilembus</taxon>
    </lineage>
</organism>
<comment type="caution">
    <text evidence="1">The sequence shown here is derived from an EMBL/GenBank/DDBJ whole genome shotgun (WGS) entry which is preliminary data.</text>
</comment>
<dbReference type="Proteomes" id="UP000054937">
    <property type="component" value="Unassembled WGS sequence"/>
</dbReference>
<evidence type="ECO:0000313" key="1">
    <source>
        <dbReference type="EMBL" id="KRX04642.1"/>
    </source>
</evidence>
<gene>
    <name evidence="1" type="ORF">PPERSA_04457</name>
</gene>
<protein>
    <submittedName>
        <fullName evidence="1">Uncharacterized protein</fullName>
    </submittedName>
</protein>
<dbReference type="EMBL" id="LDAU01000114">
    <property type="protein sequence ID" value="KRX04642.1"/>
    <property type="molecule type" value="Genomic_DNA"/>
</dbReference>
<sequence>MQYKHIKIKLLQNISKFIDQLYKIELIKTQKFKIIFFSQIFIQYLPPISNLASHSIQHIPNYHLFSNNFYFLNFSENTIQIYLFPHLIQKNLQKIIINVSKIQTEVAIQQLQHPYNLCLEFLLQFPQNPLLNPFRD</sequence>
<reference evidence="1 2" key="1">
    <citation type="journal article" date="2015" name="Sci. Rep.">
        <title>Genome of the facultative scuticociliatosis pathogen Pseudocohnilembus persalinus provides insight into its virulence through horizontal gene transfer.</title>
        <authorList>
            <person name="Xiong J."/>
            <person name="Wang G."/>
            <person name="Cheng J."/>
            <person name="Tian M."/>
            <person name="Pan X."/>
            <person name="Warren A."/>
            <person name="Jiang C."/>
            <person name="Yuan D."/>
            <person name="Miao W."/>
        </authorList>
    </citation>
    <scope>NUCLEOTIDE SEQUENCE [LARGE SCALE GENOMIC DNA]</scope>
    <source>
        <strain evidence="1">36N120E</strain>
    </source>
</reference>
<keyword evidence="2" id="KW-1185">Reference proteome</keyword>
<dbReference type="AlphaFoldDB" id="A0A0V0QQR3"/>
<proteinExistence type="predicted"/>
<name>A0A0V0QQR3_PSEPJ</name>
<evidence type="ECO:0000313" key="2">
    <source>
        <dbReference type="Proteomes" id="UP000054937"/>
    </source>
</evidence>
<dbReference type="InParanoid" id="A0A0V0QQR3"/>
<accession>A0A0V0QQR3</accession>